<dbReference type="SUPFAM" id="SSF103473">
    <property type="entry name" value="MFS general substrate transporter"/>
    <property type="match status" value="1"/>
</dbReference>
<keyword evidence="2 4" id="KW-1133">Transmembrane helix</keyword>
<feature type="transmembrane region" description="Helical" evidence="4">
    <location>
        <begin position="181"/>
        <end position="204"/>
    </location>
</feature>
<evidence type="ECO:0000313" key="7">
    <source>
        <dbReference type="Proteomes" id="UP001055108"/>
    </source>
</evidence>
<dbReference type="PROSITE" id="PS50850">
    <property type="entry name" value="MFS"/>
    <property type="match status" value="1"/>
</dbReference>
<dbReference type="InterPro" id="IPR011701">
    <property type="entry name" value="MFS"/>
</dbReference>
<feature type="transmembrane region" description="Helical" evidence="4">
    <location>
        <begin position="355"/>
        <end position="374"/>
    </location>
</feature>
<keyword evidence="1 4" id="KW-0812">Transmembrane</keyword>
<dbReference type="Proteomes" id="UP001055108">
    <property type="component" value="Unassembled WGS sequence"/>
</dbReference>
<dbReference type="InterPro" id="IPR036259">
    <property type="entry name" value="MFS_trans_sf"/>
</dbReference>
<dbReference type="Gene3D" id="1.20.1250.20">
    <property type="entry name" value="MFS general substrate transporter like domains"/>
    <property type="match status" value="2"/>
</dbReference>
<dbReference type="AlphaFoldDB" id="A0AA37MCS2"/>
<reference evidence="6" key="1">
    <citation type="journal article" date="2016" name="Front. Microbiol.">
        <title>Genome Sequence of the Piezophilic, Mesophilic Sulfate-Reducing Bacterium Desulfovibrio indicus J2T.</title>
        <authorList>
            <person name="Cao J."/>
            <person name="Maignien L."/>
            <person name="Shao Z."/>
            <person name="Alain K."/>
            <person name="Jebbar M."/>
        </authorList>
    </citation>
    <scope>NUCLEOTIDE SEQUENCE</scope>
    <source>
        <strain evidence="6">NBRC 103626</strain>
    </source>
</reference>
<feature type="transmembrane region" description="Helical" evidence="4">
    <location>
        <begin position="96"/>
        <end position="127"/>
    </location>
</feature>
<organism evidence="6 7">
    <name type="scientific">Methylobacterium gregans</name>
    <dbReference type="NCBI Taxonomy" id="374424"/>
    <lineage>
        <taxon>Bacteria</taxon>
        <taxon>Pseudomonadati</taxon>
        <taxon>Pseudomonadota</taxon>
        <taxon>Alphaproteobacteria</taxon>
        <taxon>Hyphomicrobiales</taxon>
        <taxon>Methylobacteriaceae</taxon>
        <taxon>Methylobacterium</taxon>
    </lineage>
</organism>
<reference evidence="6" key="2">
    <citation type="submission" date="2021-08" db="EMBL/GenBank/DDBJ databases">
        <authorList>
            <person name="Tani A."/>
            <person name="Ola A."/>
            <person name="Ogura Y."/>
            <person name="Katsura K."/>
            <person name="Hayashi T."/>
        </authorList>
    </citation>
    <scope>NUCLEOTIDE SEQUENCE</scope>
    <source>
        <strain evidence="6">NBRC 103626</strain>
    </source>
</reference>
<feature type="transmembrane region" description="Helical" evidence="4">
    <location>
        <begin position="298"/>
        <end position="318"/>
    </location>
</feature>
<dbReference type="GO" id="GO:0005886">
    <property type="term" value="C:plasma membrane"/>
    <property type="evidence" value="ECO:0007669"/>
    <property type="project" value="TreeGrafter"/>
</dbReference>
<protein>
    <recommendedName>
        <fullName evidence="5">Major facilitator superfamily (MFS) profile domain-containing protein</fullName>
    </recommendedName>
</protein>
<accession>A0AA37MCS2</accession>
<evidence type="ECO:0000259" key="5">
    <source>
        <dbReference type="PROSITE" id="PS50850"/>
    </source>
</evidence>
<dbReference type="EMBL" id="BPQM01000157">
    <property type="protein sequence ID" value="GJD81720.1"/>
    <property type="molecule type" value="Genomic_DNA"/>
</dbReference>
<feature type="transmembrane region" description="Helical" evidence="4">
    <location>
        <begin position="324"/>
        <end position="343"/>
    </location>
</feature>
<feature type="transmembrane region" description="Helical" evidence="4">
    <location>
        <begin position="262"/>
        <end position="286"/>
    </location>
</feature>
<sequence>MPTTAGRTEGRALDPTQQVGGITASQPTRTLTAACLNHALHDGYTDLIYVMLPVWQAEFGLGYVALALVRSLYVGALAGLQMPAAVLARALGTRSVLVLGTVLSAGGYALAGASGGLIGLCTALALAGAGSSTQHPLASAVIARAYGRGARGPLGTYNFAGDLGKAALPPLAGLLLTAADWRSVLCLVAGLGLVVAIGVAGLLPREPGARDAMKARAQASPRGDGAVPHRAGFGLLVAIGMLDNAARPAFLIYLPFLLVEKGAALSTVGIAFALVAVGGALGKAAFGRLGERFGVTRSVILTEAGTAAAILVVIVLPLGPALVVLPGLGLMLNGTSSVLYGTVPDLAPGGRVERAFAIFYTCTLGGSAVAAPLLYGPLGDAVGPSWAAAAAAATALAVVPLMLALAPRLAAPRPA</sequence>
<evidence type="ECO:0000256" key="4">
    <source>
        <dbReference type="SAM" id="Phobius"/>
    </source>
</evidence>
<comment type="caution">
    <text evidence="6">The sequence shown here is derived from an EMBL/GenBank/DDBJ whole genome shotgun (WGS) entry which is preliminary data.</text>
</comment>
<evidence type="ECO:0000313" key="6">
    <source>
        <dbReference type="EMBL" id="GJD81720.1"/>
    </source>
</evidence>
<dbReference type="PANTHER" id="PTHR43129:SF1">
    <property type="entry name" value="FOSMIDOMYCIN RESISTANCE PROTEIN"/>
    <property type="match status" value="1"/>
</dbReference>
<feature type="transmembrane region" description="Helical" evidence="4">
    <location>
        <begin position="386"/>
        <end position="406"/>
    </location>
</feature>
<keyword evidence="3 4" id="KW-0472">Membrane</keyword>
<keyword evidence="7" id="KW-1185">Reference proteome</keyword>
<dbReference type="RefSeq" id="WP_238306947.1">
    <property type="nucleotide sequence ID" value="NZ_BPQM01000157.1"/>
</dbReference>
<evidence type="ECO:0000256" key="1">
    <source>
        <dbReference type="ARBA" id="ARBA00022692"/>
    </source>
</evidence>
<evidence type="ECO:0000256" key="2">
    <source>
        <dbReference type="ARBA" id="ARBA00022989"/>
    </source>
</evidence>
<feature type="transmembrane region" description="Helical" evidence="4">
    <location>
        <begin position="61"/>
        <end position="84"/>
    </location>
</feature>
<name>A0AA37MCS2_9HYPH</name>
<feature type="domain" description="Major facilitator superfamily (MFS) profile" evidence="5">
    <location>
        <begin position="30"/>
        <end position="415"/>
    </location>
</feature>
<gene>
    <name evidence="6" type="ORF">NBEOAGPD_4974</name>
</gene>
<dbReference type="PANTHER" id="PTHR43129">
    <property type="entry name" value="FOSMIDOMYCIN RESISTANCE PROTEIN"/>
    <property type="match status" value="1"/>
</dbReference>
<dbReference type="GO" id="GO:0022857">
    <property type="term" value="F:transmembrane transporter activity"/>
    <property type="evidence" value="ECO:0007669"/>
    <property type="project" value="InterPro"/>
</dbReference>
<evidence type="ECO:0000256" key="3">
    <source>
        <dbReference type="ARBA" id="ARBA00023136"/>
    </source>
</evidence>
<dbReference type="InterPro" id="IPR020846">
    <property type="entry name" value="MFS_dom"/>
</dbReference>
<proteinExistence type="predicted"/>
<dbReference type="Pfam" id="PF07690">
    <property type="entry name" value="MFS_1"/>
    <property type="match status" value="2"/>
</dbReference>